<feature type="transmembrane region" description="Helical" evidence="1">
    <location>
        <begin position="145"/>
        <end position="168"/>
    </location>
</feature>
<feature type="transmembrane region" description="Helical" evidence="1">
    <location>
        <begin position="116"/>
        <end position="133"/>
    </location>
</feature>
<feature type="transmembrane region" description="Helical" evidence="1">
    <location>
        <begin position="7"/>
        <end position="25"/>
    </location>
</feature>
<gene>
    <name evidence="2" type="ORF">GJU40_17130</name>
</gene>
<dbReference type="AlphaFoldDB" id="A0A7X2M0A9"/>
<dbReference type="RefSeq" id="WP_154309324.1">
    <property type="nucleotide sequence ID" value="NZ_WKKI01000048.1"/>
</dbReference>
<feature type="transmembrane region" description="Helical" evidence="1">
    <location>
        <begin position="215"/>
        <end position="238"/>
    </location>
</feature>
<organism evidence="2 3">
    <name type="scientific">Metabacillus lacus</name>
    <dbReference type="NCBI Taxonomy" id="1983721"/>
    <lineage>
        <taxon>Bacteria</taxon>
        <taxon>Bacillati</taxon>
        <taxon>Bacillota</taxon>
        <taxon>Bacilli</taxon>
        <taxon>Bacillales</taxon>
        <taxon>Bacillaceae</taxon>
        <taxon>Metabacillus</taxon>
    </lineage>
</organism>
<feature type="transmembrane region" description="Helical" evidence="1">
    <location>
        <begin position="83"/>
        <end position="110"/>
    </location>
</feature>
<feature type="transmembrane region" description="Helical" evidence="1">
    <location>
        <begin position="37"/>
        <end position="62"/>
    </location>
</feature>
<proteinExistence type="predicted"/>
<evidence type="ECO:0008006" key="4">
    <source>
        <dbReference type="Google" id="ProtNLM"/>
    </source>
</evidence>
<dbReference type="PANTHER" id="PTHR37814:SF1">
    <property type="entry name" value="MEMBRANE PROTEIN"/>
    <property type="match status" value="1"/>
</dbReference>
<dbReference type="PANTHER" id="PTHR37814">
    <property type="entry name" value="CONSERVED MEMBRANE PROTEIN"/>
    <property type="match status" value="1"/>
</dbReference>
<keyword evidence="3" id="KW-1185">Reference proteome</keyword>
<feature type="transmembrane region" description="Helical" evidence="1">
    <location>
        <begin position="258"/>
        <end position="280"/>
    </location>
</feature>
<feature type="transmembrane region" description="Helical" evidence="1">
    <location>
        <begin position="180"/>
        <end position="203"/>
    </location>
</feature>
<accession>A0A7X2M0A9</accession>
<keyword evidence="1" id="KW-1133">Transmembrane helix</keyword>
<evidence type="ECO:0000256" key="1">
    <source>
        <dbReference type="SAM" id="Phobius"/>
    </source>
</evidence>
<feature type="transmembrane region" description="Helical" evidence="1">
    <location>
        <begin position="292"/>
        <end position="311"/>
    </location>
</feature>
<keyword evidence="1" id="KW-0812">Transmembrane</keyword>
<sequence length="347" mass="37310">MKNSFTAAVQVGAVYVGTIVGAGFATGREIVEFFTRFGMLGMLGILLAGCLFIWLGMKILIISRRIGANSYKEFNLFLFGSKLGSIINVFMFVVLLAVTAVMISGAGAVFQEQLNVSKQVGMIATVLLALLVMKFGVKGLLGVNMLVVPVLILFSIILAVNSFSFTIFTAEPVHEGNPLSWLLAAVSYASFNLAMAQAVLVPLAKEIEDEKALKLGGWLGGGVLAAILLSSHIALSGLPGFIDFDIPMGQVMKGAFSALFYIYILVIYGEIFTSVIGNLFGIERLAAQVLKVPKLLTVAAVLAVCFVFSQYEYSSLISFLYPLFGYMSLGFMVLLIGRKFPEAPDRG</sequence>
<evidence type="ECO:0000313" key="3">
    <source>
        <dbReference type="Proteomes" id="UP000448867"/>
    </source>
</evidence>
<comment type="caution">
    <text evidence="2">The sequence shown here is derived from an EMBL/GenBank/DDBJ whole genome shotgun (WGS) entry which is preliminary data.</text>
</comment>
<dbReference type="Proteomes" id="UP000448867">
    <property type="component" value="Unassembled WGS sequence"/>
</dbReference>
<reference evidence="2 3" key="1">
    <citation type="submission" date="2019-11" db="EMBL/GenBank/DDBJ databases">
        <title>Bacillus lacus genome.</title>
        <authorList>
            <person name="Allen C.J."/>
            <person name="Newman J.D."/>
        </authorList>
    </citation>
    <scope>NUCLEOTIDE SEQUENCE [LARGE SCALE GENOMIC DNA]</scope>
    <source>
        <strain evidence="2 3">KCTC 33946</strain>
    </source>
</reference>
<dbReference type="EMBL" id="WKKI01000048">
    <property type="protein sequence ID" value="MRX73868.1"/>
    <property type="molecule type" value="Genomic_DNA"/>
</dbReference>
<name>A0A7X2M0A9_9BACI</name>
<dbReference type="InterPro" id="IPR038728">
    <property type="entry name" value="YkvI-like"/>
</dbReference>
<feature type="transmembrane region" description="Helical" evidence="1">
    <location>
        <begin position="317"/>
        <end position="337"/>
    </location>
</feature>
<dbReference type="OrthoDB" id="4424890at2"/>
<keyword evidence="1" id="KW-0472">Membrane</keyword>
<evidence type="ECO:0000313" key="2">
    <source>
        <dbReference type="EMBL" id="MRX73868.1"/>
    </source>
</evidence>
<protein>
    <recommendedName>
        <fullName evidence="4">Membrane protein YkvI</fullName>
    </recommendedName>
</protein>